<accession>A0ACB8VBB5</accession>
<evidence type="ECO:0000313" key="1">
    <source>
        <dbReference type="EMBL" id="KAI3352925.1"/>
    </source>
</evidence>
<protein>
    <submittedName>
        <fullName evidence="1">Uncharacterized protein</fullName>
    </submittedName>
</protein>
<keyword evidence="2" id="KW-1185">Reference proteome</keyword>
<name>A0ACB8VBB5_9TELE</name>
<sequence length="280" mass="31472">MNTISILFSVDAVRCEDPKIRLSVQEGEVVNIPCRYDSGYENYPKYFSKGIYADRKKIKSTDKTFKEMIPEGKYSLWDDTKERVLRVTIHYVTLSDAGTYWCEIDTYTFDPKTEIKLKVYKGKKLHLAVAAAAAVLLVCLLVVLYLRLGNHRQDERRVRRAVIPLINTSSTQLKRLSHRSLSSLQGSHGDHHYEDIQVQTQQAGSKDALPSIYAVINPPTDQLHYASVSFQEDSVCALPDTDKNGSSTCDYSSISMAPGATYPPAPEQSLYSSVAKPRKP</sequence>
<reference evidence="1" key="1">
    <citation type="submission" date="2022-04" db="EMBL/GenBank/DDBJ databases">
        <title>Jade perch genome.</title>
        <authorList>
            <person name="Chao B."/>
        </authorList>
    </citation>
    <scope>NUCLEOTIDE SEQUENCE</scope>
    <source>
        <strain evidence="1">CB-2022</strain>
    </source>
</reference>
<comment type="caution">
    <text evidence="1">The sequence shown here is derived from an EMBL/GenBank/DDBJ whole genome shotgun (WGS) entry which is preliminary data.</text>
</comment>
<dbReference type="EMBL" id="CM041553">
    <property type="protein sequence ID" value="KAI3352925.1"/>
    <property type="molecule type" value="Genomic_DNA"/>
</dbReference>
<gene>
    <name evidence="1" type="ORF">L3Q82_019506</name>
</gene>
<evidence type="ECO:0000313" key="2">
    <source>
        <dbReference type="Proteomes" id="UP000831701"/>
    </source>
</evidence>
<proteinExistence type="predicted"/>
<organism evidence="1 2">
    <name type="scientific">Scortum barcoo</name>
    <name type="common">barcoo grunter</name>
    <dbReference type="NCBI Taxonomy" id="214431"/>
    <lineage>
        <taxon>Eukaryota</taxon>
        <taxon>Metazoa</taxon>
        <taxon>Chordata</taxon>
        <taxon>Craniata</taxon>
        <taxon>Vertebrata</taxon>
        <taxon>Euteleostomi</taxon>
        <taxon>Actinopterygii</taxon>
        <taxon>Neopterygii</taxon>
        <taxon>Teleostei</taxon>
        <taxon>Neoteleostei</taxon>
        <taxon>Acanthomorphata</taxon>
        <taxon>Eupercaria</taxon>
        <taxon>Centrarchiformes</taxon>
        <taxon>Terapontoidei</taxon>
        <taxon>Terapontidae</taxon>
        <taxon>Scortum</taxon>
    </lineage>
</organism>
<dbReference type="Proteomes" id="UP000831701">
    <property type="component" value="Chromosome 23"/>
</dbReference>